<protein>
    <submittedName>
        <fullName evidence="2">Transmembrane protein, putative</fullName>
    </submittedName>
</protein>
<evidence type="ECO:0000313" key="4">
    <source>
        <dbReference type="Proteomes" id="UP000002051"/>
    </source>
</evidence>
<organism evidence="2 4">
    <name type="scientific">Medicago truncatula</name>
    <name type="common">Barrel medic</name>
    <name type="synonym">Medicago tribuloides</name>
    <dbReference type="NCBI Taxonomy" id="3880"/>
    <lineage>
        <taxon>Eukaryota</taxon>
        <taxon>Viridiplantae</taxon>
        <taxon>Streptophyta</taxon>
        <taxon>Embryophyta</taxon>
        <taxon>Tracheophyta</taxon>
        <taxon>Spermatophyta</taxon>
        <taxon>Magnoliopsida</taxon>
        <taxon>eudicotyledons</taxon>
        <taxon>Gunneridae</taxon>
        <taxon>Pentapetalae</taxon>
        <taxon>rosids</taxon>
        <taxon>fabids</taxon>
        <taxon>Fabales</taxon>
        <taxon>Fabaceae</taxon>
        <taxon>Papilionoideae</taxon>
        <taxon>50 kb inversion clade</taxon>
        <taxon>NPAAA clade</taxon>
        <taxon>Hologalegina</taxon>
        <taxon>IRL clade</taxon>
        <taxon>Trifolieae</taxon>
        <taxon>Medicago</taxon>
    </lineage>
</organism>
<gene>
    <name evidence="2" type="ordered locus">MTR_7g082480</name>
</gene>
<proteinExistence type="predicted"/>
<dbReference type="HOGENOM" id="CLU_2797833_0_0_1"/>
<keyword evidence="1 2" id="KW-0812">Transmembrane</keyword>
<evidence type="ECO:0000256" key="1">
    <source>
        <dbReference type="SAM" id="Phobius"/>
    </source>
</evidence>
<reference evidence="3" key="3">
    <citation type="submission" date="2015-04" db="UniProtKB">
        <authorList>
            <consortium name="EnsemblPlants"/>
        </authorList>
    </citation>
    <scope>IDENTIFICATION</scope>
    <source>
        <strain evidence="3">cv. Jemalong A17</strain>
    </source>
</reference>
<feature type="transmembrane region" description="Helical" evidence="1">
    <location>
        <begin position="12"/>
        <end position="30"/>
    </location>
</feature>
<evidence type="ECO:0000313" key="3">
    <source>
        <dbReference type="EnsemblPlants" id="AES80586"/>
    </source>
</evidence>
<keyword evidence="1" id="KW-0472">Membrane</keyword>
<accession>G7KV55</accession>
<dbReference type="EnsemblPlants" id="AES80586">
    <property type="protein sequence ID" value="AES80586"/>
    <property type="gene ID" value="MTR_7g082480"/>
</dbReference>
<keyword evidence="4" id="KW-1185">Reference proteome</keyword>
<evidence type="ECO:0000313" key="2">
    <source>
        <dbReference type="EMBL" id="AES80586.1"/>
    </source>
</evidence>
<name>G7KV55_MEDTR</name>
<sequence length="68" mass="7849">MTRLQQGDPTPPIYLFCVLKCLVIIFKMHYNVDGQWNLEVPNQLVPLAICAKITMIKPPFHGKYDFPC</sequence>
<reference evidence="2 4" key="2">
    <citation type="journal article" date="2014" name="BMC Genomics">
        <title>An improved genome release (version Mt4.0) for the model legume Medicago truncatula.</title>
        <authorList>
            <person name="Tang H."/>
            <person name="Krishnakumar V."/>
            <person name="Bidwell S."/>
            <person name="Rosen B."/>
            <person name="Chan A."/>
            <person name="Zhou S."/>
            <person name="Gentzbittel L."/>
            <person name="Childs K.L."/>
            <person name="Yandell M."/>
            <person name="Gundlach H."/>
            <person name="Mayer K.F."/>
            <person name="Schwartz D.C."/>
            <person name="Town C.D."/>
        </authorList>
    </citation>
    <scope>GENOME REANNOTATION</scope>
    <source>
        <strain evidence="3 4">cv. Jemalong A17</strain>
    </source>
</reference>
<dbReference type="EMBL" id="CM001223">
    <property type="protein sequence ID" value="AES80586.1"/>
    <property type="molecule type" value="Genomic_DNA"/>
</dbReference>
<dbReference type="Proteomes" id="UP000002051">
    <property type="component" value="Unassembled WGS sequence"/>
</dbReference>
<keyword evidence="1" id="KW-1133">Transmembrane helix</keyword>
<reference evidence="2 4" key="1">
    <citation type="journal article" date="2011" name="Nature">
        <title>The Medicago genome provides insight into the evolution of rhizobial symbioses.</title>
        <authorList>
            <person name="Young N.D."/>
            <person name="Debelle F."/>
            <person name="Oldroyd G.E."/>
            <person name="Geurts R."/>
            <person name="Cannon S.B."/>
            <person name="Udvardi M.K."/>
            <person name="Benedito V.A."/>
            <person name="Mayer K.F."/>
            <person name="Gouzy J."/>
            <person name="Schoof H."/>
            <person name="Van de Peer Y."/>
            <person name="Proost S."/>
            <person name="Cook D.R."/>
            <person name="Meyers B.C."/>
            <person name="Spannagl M."/>
            <person name="Cheung F."/>
            <person name="De Mita S."/>
            <person name="Krishnakumar V."/>
            <person name="Gundlach H."/>
            <person name="Zhou S."/>
            <person name="Mudge J."/>
            <person name="Bharti A.K."/>
            <person name="Murray J.D."/>
            <person name="Naoumkina M.A."/>
            <person name="Rosen B."/>
            <person name="Silverstein K.A."/>
            <person name="Tang H."/>
            <person name="Rombauts S."/>
            <person name="Zhao P.X."/>
            <person name="Zhou P."/>
            <person name="Barbe V."/>
            <person name="Bardou P."/>
            <person name="Bechner M."/>
            <person name="Bellec A."/>
            <person name="Berger A."/>
            <person name="Berges H."/>
            <person name="Bidwell S."/>
            <person name="Bisseling T."/>
            <person name="Choisne N."/>
            <person name="Couloux A."/>
            <person name="Denny R."/>
            <person name="Deshpande S."/>
            <person name="Dai X."/>
            <person name="Doyle J.J."/>
            <person name="Dudez A.M."/>
            <person name="Farmer A.D."/>
            <person name="Fouteau S."/>
            <person name="Franken C."/>
            <person name="Gibelin C."/>
            <person name="Gish J."/>
            <person name="Goldstein S."/>
            <person name="Gonzalez A.J."/>
            <person name="Green P.J."/>
            <person name="Hallab A."/>
            <person name="Hartog M."/>
            <person name="Hua A."/>
            <person name="Humphray S.J."/>
            <person name="Jeong D.H."/>
            <person name="Jing Y."/>
            <person name="Jocker A."/>
            <person name="Kenton S.M."/>
            <person name="Kim D.J."/>
            <person name="Klee K."/>
            <person name="Lai H."/>
            <person name="Lang C."/>
            <person name="Lin S."/>
            <person name="Macmil S.L."/>
            <person name="Magdelenat G."/>
            <person name="Matthews L."/>
            <person name="McCorrison J."/>
            <person name="Monaghan E.L."/>
            <person name="Mun J.H."/>
            <person name="Najar F.Z."/>
            <person name="Nicholson C."/>
            <person name="Noirot C."/>
            <person name="O'Bleness M."/>
            <person name="Paule C.R."/>
            <person name="Poulain J."/>
            <person name="Prion F."/>
            <person name="Qin B."/>
            <person name="Qu C."/>
            <person name="Retzel E.F."/>
            <person name="Riddle C."/>
            <person name="Sallet E."/>
            <person name="Samain S."/>
            <person name="Samson N."/>
            <person name="Sanders I."/>
            <person name="Saurat O."/>
            <person name="Scarpelli C."/>
            <person name="Schiex T."/>
            <person name="Segurens B."/>
            <person name="Severin A.J."/>
            <person name="Sherrier D.J."/>
            <person name="Shi R."/>
            <person name="Sims S."/>
            <person name="Singer S.R."/>
            <person name="Sinharoy S."/>
            <person name="Sterck L."/>
            <person name="Viollet A."/>
            <person name="Wang B.B."/>
            <person name="Wang K."/>
            <person name="Wang M."/>
            <person name="Wang X."/>
            <person name="Warfsmann J."/>
            <person name="Weissenbach J."/>
            <person name="White D.D."/>
            <person name="White J.D."/>
            <person name="Wiley G.B."/>
            <person name="Wincker P."/>
            <person name="Xing Y."/>
            <person name="Yang L."/>
            <person name="Yao Z."/>
            <person name="Ying F."/>
            <person name="Zhai J."/>
            <person name="Zhou L."/>
            <person name="Zuber A."/>
            <person name="Denarie J."/>
            <person name="Dixon R.A."/>
            <person name="May G.D."/>
            <person name="Schwartz D.C."/>
            <person name="Rogers J."/>
            <person name="Quetier F."/>
            <person name="Town C.D."/>
            <person name="Roe B.A."/>
        </authorList>
    </citation>
    <scope>NUCLEOTIDE SEQUENCE [LARGE SCALE GENOMIC DNA]</scope>
    <source>
        <strain evidence="2">A17</strain>
        <strain evidence="3 4">cv. Jemalong A17</strain>
    </source>
</reference>
<dbReference type="AlphaFoldDB" id="G7KV55"/>
<dbReference type="PaxDb" id="3880-AES80586"/>